<dbReference type="AlphaFoldDB" id="A0A1Q9JKY5"/>
<dbReference type="EMBL" id="MJIE01000001">
    <property type="protein sequence ID" value="OLR56821.1"/>
    <property type="molecule type" value="Genomic_DNA"/>
</dbReference>
<keyword evidence="2" id="KW-1185">Reference proteome</keyword>
<dbReference type="Proteomes" id="UP000187404">
    <property type="component" value="Unassembled WGS sequence"/>
</dbReference>
<reference evidence="1 2" key="1">
    <citation type="journal article" date="2016" name="Appl. Environ. Microbiol.">
        <title>Function and Phylogeny of Bacterial Butyryl Coenzyme A:Acetate Transferases and Their Diversity in the Proximal Colon of Swine.</title>
        <authorList>
            <person name="Trachsel J."/>
            <person name="Bayles D.O."/>
            <person name="Looft T."/>
            <person name="Levine U.Y."/>
            <person name="Allen H.K."/>
        </authorList>
    </citation>
    <scope>NUCLEOTIDE SEQUENCE [LARGE SCALE GENOMIC DNA]</scope>
    <source>
        <strain evidence="1 2">68-3-10</strain>
    </source>
</reference>
<dbReference type="STRING" id="1261640.BHK98_12555"/>
<organism evidence="1 2">
    <name type="scientific">Hornefia porci</name>
    <dbReference type="NCBI Taxonomy" id="2652292"/>
    <lineage>
        <taxon>Bacteria</taxon>
        <taxon>Bacillati</taxon>
        <taxon>Bacillota</taxon>
        <taxon>Clostridia</taxon>
        <taxon>Peptostreptococcales</taxon>
        <taxon>Anaerovoracaceae</taxon>
        <taxon>Hornefia</taxon>
    </lineage>
</organism>
<sequence>MDSFAIGDKVLIKESKQLGYICDDIDREEGHYIVDCYDFMNSDNPNKYLIDVEEKNIVKTR</sequence>
<evidence type="ECO:0000313" key="2">
    <source>
        <dbReference type="Proteomes" id="UP000187404"/>
    </source>
</evidence>
<comment type="caution">
    <text evidence="1">The sequence shown here is derived from an EMBL/GenBank/DDBJ whole genome shotgun (WGS) entry which is preliminary data.</text>
</comment>
<name>A0A1Q9JKY5_9FIRM</name>
<dbReference type="RefSeq" id="WP_075714747.1">
    <property type="nucleotide sequence ID" value="NZ_MJIE01000001.1"/>
</dbReference>
<protein>
    <submittedName>
        <fullName evidence="1">Uncharacterized protein</fullName>
    </submittedName>
</protein>
<evidence type="ECO:0000313" key="1">
    <source>
        <dbReference type="EMBL" id="OLR56821.1"/>
    </source>
</evidence>
<gene>
    <name evidence="1" type="ORF">BHK98_12555</name>
</gene>
<accession>A0A1Q9JKY5</accession>
<proteinExistence type="predicted"/>